<name>A0A5A7P5B9_STRAF</name>
<comment type="caution">
    <text evidence="1">The sequence shown here is derived from an EMBL/GenBank/DDBJ whole genome shotgun (WGS) entry which is preliminary data.</text>
</comment>
<accession>A0A5A7P5B9</accession>
<gene>
    <name evidence="1" type="ORF">STAS_03702</name>
</gene>
<dbReference type="GO" id="GO:0005524">
    <property type="term" value="F:ATP binding"/>
    <property type="evidence" value="ECO:0007669"/>
    <property type="project" value="UniProtKB-KW"/>
</dbReference>
<keyword evidence="1" id="KW-0067">ATP-binding</keyword>
<sequence length="117" mass="13082">MCKSFMDYSISHLETSIDLELYLRSRLSRHLPTACHRSSPTVFAHGLHWPLRIIAEQWASMFLTSSGAAARERLWVDRMPCATPSPELVALSSRLPHALLACQRTPLSHLSACTLPA</sequence>
<keyword evidence="2" id="KW-1185">Reference proteome</keyword>
<protein>
    <submittedName>
        <fullName evidence="1">Methionine ABC transporter ATP-binding protein</fullName>
    </submittedName>
</protein>
<organism evidence="1 2">
    <name type="scientific">Striga asiatica</name>
    <name type="common">Asiatic witchweed</name>
    <name type="synonym">Buchnera asiatica</name>
    <dbReference type="NCBI Taxonomy" id="4170"/>
    <lineage>
        <taxon>Eukaryota</taxon>
        <taxon>Viridiplantae</taxon>
        <taxon>Streptophyta</taxon>
        <taxon>Embryophyta</taxon>
        <taxon>Tracheophyta</taxon>
        <taxon>Spermatophyta</taxon>
        <taxon>Magnoliopsida</taxon>
        <taxon>eudicotyledons</taxon>
        <taxon>Gunneridae</taxon>
        <taxon>Pentapetalae</taxon>
        <taxon>asterids</taxon>
        <taxon>lamiids</taxon>
        <taxon>Lamiales</taxon>
        <taxon>Orobanchaceae</taxon>
        <taxon>Buchnereae</taxon>
        <taxon>Striga</taxon>
    </lineage>
</organism>
<dbReference type="AlphaFoldDB" id="A0A5A7P5B9"/>
<dbReference type="EMBL" id="BKCP01002224">
    <property type="protein sequence ID" value="GER27949.1"/>
    <property type="molecule type" value="Genomic_DNA"/>
</dbReference>
<evidence type="ECO:0000313" key="1">
    <source>
        <dbReference type="EMBL" id="GER27949.1"/>
    </source>
</evidence>
<dbReference type="Proteomes" id="UP000325081">
    <property type="component" value="Unassembled WGS sequence"/>
</dbReference>
<keyword evidence="1" id="KW-0547">Nucleotide-binding</keyword>
<proteinExistence type="predicted"/>
<reference evidence="2" key="1">
    <citation type="journal article" date="2019" name="Curr. Biol.">
        <title>Genome Sequence of Striga asiatica Provides Insight into the Evolution of Plant Parasitism.</title>
        <authorList>
            <person name="Yoshida S."/>
            <person name="Kim S."/>
            <person name="Wafula E.K."/>
            <person name="Tanskanen J."/>
            <person name="Kim Y.M."/>
            <person name="Honaas L."/>
            <person name="Yang Z."/>
            <person name="Spallek T."/>
            <person name="Conn C.E."/>
            <person name="Ichihashi Y."/>
            <person name="Cheong K."/>
            <person name="Cui S."/>
            <person name="Der J.P."/>
            <person name="Gundlach H."/>
            <person name="Jiao Y."/>
            <person name="Hori C."/>
            <person name="Ishida J.K."/>
            <person name="Kasahara H."/>
            <person name="Kiba T."/>
            <person name="Kim M.S."/>
            <person name="Koo N."/>
            <person name="Laohavisit A."/>
            <person name="Lee Y.H."/>
            <person name="Lumba S."/>
            <person name="McCourt P."/>
            <person name="Mortimer J.C."/>
            <person name="Mutuku J.M."/>
            <person name="Nomura T."/>
            <person name="Sasaki-Sekimoto Y."/>
            <person name="Seto Y."/>
            <person name="Wang Y."/>
            <person name="Wakatake T."/>
            <person name="Sakakibara H."/>
            <person name="Demura T."/>
            <person name="Yamaguchi S."/>
            <person name="Yoneyama K."/>
            <person name="Manabe R.I."/>
            <person name="Nelson D.C."/>
            <person name="Schulman A.H."/>
            <person name="Timko M.P."/>
            <person name="dePamphilis C.W."/>
            <person name="Choi D."/>
            <person name="Shirasu K."/>
        </authorList>
    </citation>
    <scope>NUCLEOTIDE SEQUENCE [LARGE SCALE GENOMIC DNA]</scope>
    <source>
        <strain evidence="2">cv. UVA1</strain>
    </source>
</reference>
<evidence type="ECO:0000313" key="2">
    <source>
        <dbReference type="Proteomes" id="UP000325081"/>
    </source>
</evidence>